<feature type="compositionally biased region" description="Basic and acidic residues" evidence="1">
    <location>
        <begin position="1"/>
        <end position="14"/>
    </location>
</feature>
<reference evidence="2 3" key="1">
    <citation type="submission" date="2017-07" db="EMBL/GenBank/DDBJ databases">
        <authorList>
            <person name="Sun Z.S."/>
            <person name="Albrecht U."/>
            <person name="Echele G."/>
            <person name="Lee C.C."/>
        </authorList>
    </citation>
    <scope>NUCLEOTIDE SEQUENCE [LARGE SCALE GENOMIC DNA]</scope>
    <source>
        <strain evidence="2 3">CGMCC 1.12710</strain>
    </source>
</reference>
<keyword evidence="3" id="KW-1185">Reference proteome</keyword>
<accession>A0A239PT54</accession>
<gene>
    <name evidence="2" type="ORF">SAMN06297382_1829</name>
</gene>
<dbReference type="AlphaFoldDB" id="A0A239PT54"/>
<dbReference type="InterPro" id="IPR036188">
    <property type="entry name" value="FAD/NAD-bd_sf"/>
</dbReference>
<organism evidence="2 3">
    <name type="scientific">Amphiplicatus metriothermophilus</name>
    <dbReference type="NCBI Taxonomy" id="1519374"/>
    <lineage>
        <taxon>Bacteria</taxon>
        <taxon>Pseudomonadati</taxon>
        <taxon>Pseudomonadota</taxon>
        <taxon>Alphaproteobacteria</taxon>
        <taxon>Parvularculales</taxon>
        <taxon>Parvularculaceae</taxon>
        <taxon>Amphiplicatus</taxon>
    </lineage>
</organism>
<evidence type="ECO:0000313" key="3">
    <source>
        <dbReference type="Proteomes" id="UP000198346"/>
    </source>
</evidence>
<sequence>MAHEATDLLTEPKEALAPSASSEPVDQPRPSPRGRIEGGVDALVLGATFDGLAAAALLGKAGLKTILLGGEEAEPSIREFAPGYRCVDGEHLVGALDPELVSALDLYRHGLAYAARRLDTVYFFSDGAALLTDGDIYRLRESVAAMSEADAAAFAAFAERALDAAQILRGVFEGGDMSDLPAALADGMRRALHDSLEEVLDDTFTDERLKAMLAAEGSFRSAARPGDPFTFVSLVRRWAGEAAGLQGAFAYPEGGALGVHKAARRAAEAGRVDFRLAAAVKSVLVEWDGVAGVETEDGGQIRAPIVVCALDARRAFSGLIGANALDIEFQAGLIAPAPQIASVRVNFALAGGLPEGRAKPHLARRLFYAPSRLELRRAYNAAREGWREGEPAAPLIMEVVFPSALEAGLAPANGPEQGHVASALLHPAPYRLEADESFARAVERAARATFEKIAPGVSARIRAVDIRLPPEPAAPPVLAAWARARHVAAASGVRGLFFCGPEAQVGPGIQGAAARRAAQAAIRYHRGRG</sequence>
<dbReference type="RefSeq" id="WP_089412289.1">
    <property type="nucleotide sequence ID" value="NZ_FZQA01000003.1"/>
</dbReference>
<protein>
    <submittedName>
        <fullName evidence="2">Phytoene dehydrogenase-related protein</fullName>
    </submittedName>
</protein>
<evidence type="ECO:0000256" key="1">
    <source>
        <dbReference type="SAM" id="MobiDB-lite"/>
    </source>
</evidence>
<proteinExistence type="predicted"/>
<dbReference type="SUPFAM" id="SSF51905">
    <property type="entry name" value="FAD/NAD(P)-binding domain"/>
    <property type="match status" value="1"/>
</dbReference>
<feature type="region of interest" description="Disordered" evidence="1">
    <location>
        <begin position="1"/>
        <end position="34"/>
    </location>
</feature>
<dbReference type="PANTHER" id="PTHR10668:SF103">
    <property type="entry name" value="PYRIDINE NUCLEOTIDE-DISULFIDE OXIDOREDUCTASE DOMAIN-CONTAINING PROTEIN 2"/>
    <property type="match status" value="1"/>
</dbReference>
<dbReference type="PANTHER" id="PTHR10668">
    <property type="entry name" value="PHYTOENE DEHYDROGENASE"/>
    <property type="match status" value="1"/>
</dbReference>
<dbReference type="Gene3D" id="3.50.50.60">
    <property type="entry name" value="FAD/NAD(P)-binding domain"/>
    <property type="match status" value="1"/>
</dbReference>
<dbReference type="OrthoDB" id="9774675at2"/>
<dbReference type="EMBL" id="FZQA01000003">
    <property type="protein sequence ID" value="SNT73469.1"/>
    <property type="molecule type" value="Genomic_DNA"/>
</dbReference>
<evidence type="ECO:0000313" key="2">
    <source>
        <dbReference type="EMBL" id="SNT73469.1"/>
    </source>
</evidence>
<name>A0A239PT54_9PROT</name>
<dbReference type="Proteomes" id="UP000198346">
    <property type="component" value="Unassembled WGS sequence"/>
</dbReference>